<accession>A0A246WQ16</accession>
<organism evidence="1 2">
    <name type="scientific">Herbaspirillum robiniae</name>
    <dbReference type="NCBI Taxonomy" id="2014887"/>
    <lineage>
        <taxon>Bacteria</taxon>
        <taxon>Pseudomonadati</taxon>
        <taxon>Pseudomonadota</taxon>
        <taxon>Betaproteobacteria</taxon>
        <taxon>Burkholderiales</taxon>
        <taxon>Oxalobacteraceae</taxon>
        <taxon>Herbaspirillum</taxon>
    </lineage>
</organism>
<comment type="caution">
    <text evidence="1">The sequence shown here is derived from an EMBL/GenBank/DDBJ whole genome shotgun (WGS) entry which is preliminary data.</text>
</comment>
<sequence length="72" mass="8091">MASLTCGFTYREFDVTIVGYEMPGGWRLAVELRKGGTVELLRDTDSLYPDFTSLRSMGIWTAHLAIMRKTTG</sequence>
<name>A0A246WQ16_9BURK</name>
<dbReference type="EMBL" id="NJGU01000007">
    <property type="protein sequence ID" value="OWY28471.1"/>
    <property type="molecule type" value="Genomic_DNA"/>
</dbReference>
<evidence type="ECO:0000313" key="2">
    <source>
        <dbReference type="Proteomes" id="UP000197596"/>
    </source>
</evidence>
<reference evidence="1 2" key="1">
    <citation type="submission" date="2017-06" db="EMBL/GenBank/DDBJ databases">
        <title>Herbaspirillum phytohormonus sp. nov., isolated from the root nodule of Robinia pseudoacacia in lead-zinc mine.</title>
        <authorList>
            <person name="Fan M."/>
            <person name="Lin Y."/>
        </authorList>
    </citation>
    <scope>NUCLEOTIDE SEQUENCE [LARGE SCALE GENOMIC DNA]</scope>
    <source>
        <strain evidence="1 2">HZ10</strain>
    </source>
</reference>
<proteinExistence type="predicted"/>
<evidence type="ECO:0000313" key="1">
    <source>
        <dbReference type="EMBL" id="OWY28471.1"/>
    </source>
</evidence>
<gene>
    <name evidence="1" type="ORF">CEJ42_14655</name>
</gene>
<dbReference type="Proteomes" id="UP000197596">
    <property type="component" value="Unassembled WGS sequence"/>
</dbReference>
<protein>
    <submittedName>
        <fullName evidence="1">Uncharacterized protein</fullName>
    </submittedName>
</protein>
<dbReference type="AlphaFoldDB" id="A0A246WQ16"/>
<dbReference type="RefSeq" id="WP_088751569.1">
    <property type="nucleotide sequence ID" value="NZ_CP193789.1"/>
</dbReference>